<proteinExistence type="inferred from homology"/>
<organism evidence="6 7">
    <name type="scientific">Metarhizium humberi</name>
    <dbReference type="NCBI Taxonomy" id="2596975"/>
    <lineage>
        <taxon>Eukaryota</taxon>
        <taxon>Fungi</taxon>
        <taxon>Dikarya</taxon>
        <taxon>Ascomycota</taxon>
        <taxon>Pezizomycotina</taxon>
        <taxon>Sordariomycetes</taxon>
        <taxon>Hypocreomycetidae</taxon>
        <taxon>Hypocreales</taxon>
        <taxon>Clavicipitaceae</taxon>
        <taxon>Metarhizium</taxon>
    </lineage>
</organism>
<accession>A0A9P8SBI1</accession>
<evidence type="ECO:0000313" key="7">
    <source>
        <dbReference type="Proteomes" id="UP000764110"/>
    </source>
</evidence>
<dbReference type="PANTHER" id="PTHR43333">
    <property type="entry name" value="2-HACID_DH_C DOMAIN-CONTAINING PROTEIN"/>
    <property type="match status" value="1"/>
</dbReference>
<comment type="caution">
    <text evidence="6">The sequence shown here is derived from an EMBL/GenBank/DDBJ whole genome shotgun (WGS) entry which is preliminary data.</text>
</comment>
<dbReference type="InterPro" id="IPR006140">
    <property type="entry name" value="D-isomer_DH_NAD-bd"/>
</dbReference>
<dbReference type="SUPFAM" id="SSF52283">
    <property type="entry name" value="Formate/glycerate dehydrogenase catalytic domain-like"/>
    <property type="match status" value="1"/>
</dbReference>
<sequence length="388" mass="42931">MIKHPTPPRGKKFQVADFVPVKLQFLANSLASRLNTNSTLNGHKLLAITPWPFPHDFLGHLHTRFPGLSVALYKAPFGEGNWNDIPEEDKKDVTILVTGTCFPTLEQAPKLQFVQVLSAGADFVLDAPAFKNSNIPFCTANGVHGPQISEWVIGTFLAHKKKLPQYLELQHNAQWRRLSEPDDTVGQRVGILGYGSIGRQVARICKAIGMDVHAYTLHPRKTPESRRDETYTPPGLGDPEGIFPSKWFSGSSKQELHDFLDSGLDLLVLSAPLTKSTVGLISHQEFNILGKKKAFVSNISRGQMINTDAFVEALEGEVIRGAAIDVTDPEPLPDGHKLWTTKNLIITPHVSGATTAYAKRFLAILEDNLERFSQGRKLTNEVSRKDGY</sequence>
<evidence type="ECO:0000256" key="2">
    <source>
        <dbReference type="ARBA" id="ARBA00023027"/>
    </source>
</evidence>
<dbReference type="InterPro" id="IPR029752">
    <property type="entry name" value="D-isomer_DH_CS1"/>
</dbReference>
<evidence type="ECO:0000313" key="6">
    <source>
        <dbReference type="EMBL" id="KAH0601859.1"/>
    </source>
</evidence>
<evidence type="ECO:0000256" key="1">
    <source>
        <dbReference type="ARBA" id="ARBA00023002"/>
    </source>
</evidence>
<feature type="domain" description="D-isomer specific 2-hydroxyacid dehydrogenase NAD-binding" evidence="5">
    <location>
        <begin position="254"/>
        <end position="351"/>
    </location>
</feature>
<evidence type="ECO:0000256" key="3">
    <source>
        <dbReference type="RuleBase" id="RU003719"/>
    </source>
</evidence>
<dbReference type="CDD" id="cd12163">
    <property type="entry name" value="2-Hacid_dh_5"/>
    <property type="match status" value="1"/>
</dbReference>
<dbReference type="Pfam" id="PF00389">
    <property type="entry name" value="2-Hacid_dh"/>
    <property type="match status" value="1"/>
</dbReference>
<dbReference type="PANTHER" id="PTHR43333:SF1">
    <property type="entry name" value="D-ISOMER SPECIFIC 2-HYDROXYACID DEHYDROGENASE NAD-BINDING DOMAIN-CONTAINING PROTEIN"/>
    <property type="match status" value="1"/>
</dbReference>
<dbReference type="PROSITE" id="PS00065">
    <property type="entry name" value="D_2_HYDROXYACID_DH_1"/>
    <property type="match status" value="1"/>
</dbReference>
<dbReference type="GO" id="GO:0016616">
    <property type="term" value="F:oxidoreductase activity, acting on the CH-OH group of donors, NAD or NADP as acceptor"/>
    <property type="evidence" value="ECO:0007669"/>
    <property type="project" value="InterPro"/>
</dbReference>
<keyword evidence="2" id="KW-0520">NAD</keyword>
<dbReference type="AlphaFoldDB" id="A0A9P8SBI1"/>
<dbReference type="InterPro" id="IPR006139">
    <property type="entry name" value="D-isomer_2_OHA_DH_cat_dom"/>
</dbReference>
<feature type="domain" description="D-isomer specific 2-hydroxyacid dehydrogenase NAD-binding" evidence="5">
    <location>
        <begin position="154"/>
        <end position="223"/>
    </location>
</feature>
<reference evidence="6 7" key="1">
    <citation type="submission" date="2020-07" db="EMBL/GenBank/DDBJ databases">
        <title>Metarhizium humberi genome.</title>
        <authorList>
            <person name="Lysoe E."/>
        </authorList>
    </citation>
    <scope>NUCLEOTIDE SEQUENCE [LARGE SCALE GENOMIC DNA]</scope>
    <source>
        <strain evidence="6 7">ESALQ1638</strain>
    </source>
</reference>
<gene>
    <name evidence="6" type="ORF">MHUMG1_00738</name>
</gene>
<feature type="domain" description="D-isomer specific 2-hydroxyacid dehydrogenase catalytic" evidence="4">
    <location>
        <begin position="104"/>
        <end position="382"/>
    </location>
</feature>
<dbReference type="Proteomes" id="UP000764110">
    <property type="component" value="Unassembled WGS sequence"/>
</dbReference>
<evidence type="ECO:0000259" key="5">
    <source>
        <dbReference type="Pfam" id="PF02826"/>
    </source>
</evidence>
<dbReference type="GO" id="GO:0051287">
    <property type="term" value="F:NAD binding"/>
    <property type="evidence" value="ECO:0007669"/>
    <property type="project" value="InterPro"/>
</dbReference>
<dbReference type="EMBL" id="JACEFI010000001">
    <property type="protein sequence ID" value="KAH0601859.1"/>
    <property type="molecule type" value="Genomic_DNA"/>
</dbReference>
<name>A0A9P8SBI1_9HYPO</name>
<evidence type="ECO:0000259" key="4">
    <source>
        <dbReference type="Pfam" id="PF00389"/>
    </source>
</evidence>
<evidence type="ECO:0008006" key="8">
    <source>
        <dbReference type="Google" id="ProtNLM"/>
    </source>
</evidence>
<dbReference type="InterPro" id="IPR036291">
    <property type="entry name" value="NAD(P)-bd_dom_sf"/>
</dbReference>
<dbReference type="Gene3D" id="3.40.50.720">
    <property type="entry name" value="NAD(P)-binding Rossmann-like Domain"/>
    <property type="match status" value="2"/>
</dbReference>
<dbReference type="Pfam" id="PF02826">
    <property type="entry name" value="2-Hacid_dh_C"/>
    <property type="match status" value="2"/>
</dbReference>
<keyword evidence="1 3" id="KW-0560">Oxidoreductase</keyword>
<dbReference type="SUPFAM" id="SSF51735">
    <property type="entry name" value="NAD(P)-binding Rossmann-fold domains"/>
    <property type="match status" value="1"/>
</dbReference>
<comment type="similarity">
    <text evidence="3">Belongs to the D-isomer specific 2-hydroxyacid dehydrogenase family.</text>
</comment>
<protein>
    <recommendedName>
        <fullName evidence="8">NAD(P)-binding domain protein</fullName>
    </recommendedName>
</protein>
<keyword evidence="7" id="KW-1185">Reference proteome</keyword>